<feature type="region of interest" description="Disordered" evidence="5">
    <location>
        <begin position="117"/>
        <end position="137"/>
    </location>
</feature>
<dbReference type="PRINTS" id="PR00061">
    <property type="entry name" value="RIBOSOMALL19"/>
</dbReference>
<evidence type="ECO:0000313" key="6">
    <source>
        <dbReference type="EMBL" id="OIO29095.1"/>
    </source>
</evidence>
<dbReference type="InterPro" id="IPR001857">
    <property type="entry name" value="Ribosomal_bL19"/>
</dbReference>
<proteinExistence type="inferred from homology"/>
<reference evidence="6 7" key="1">
    <citation type="journal article" date="2016" name="Environ. Microbiol.">
        <title>Genomic resolution of a cold subsurface aquifer community provides metabolic insights for novel microbes adapted to high CO concentrations.</title>
        <authorList>
            <person name="Probst A.J."/>
            <person name="Castelle C.J."/>
            <person name="Singh A."/>
            <person name="Brown C.T."/>
            <person name="Anantharaman K."/>
            <person name="Sharon I."/>
            <person name="Hug L.A."/>
            <person name="Burstein D."/>
            <person name="Emerson J.B."/>
            <person name="Thomas B.C."/>
            <person name="Banfield J.F."/>
        </authorList>
    </citation>
    <scope>NUCLEOTIDE SEQUENCE [LARGE SCALE GENOMIC DNA]</scope>
    <source>
        <strain evidence="6">CG1_02_31_12</strain>
    </source>
</reference>
<keyword evidence="3 4" id="KW-0687">Ribonucleoprotein</keyword>
<dbReference type="AlphaFoldDB" id="A0A1J4V468"/>
<evidence type="ECO:0000256" key="4">
    <source>
        <dbReference type="RuleBase" id="RU000559"/>
    </source>
</evidence>
<dbReference type="PIRSF" id="PIRSF002191">
    <property type="entry name" value="Ribosomal_L19"/>
    <property type="match status" value="1"/>
</dbReference>
<dbReference type="Gene3D" id="2.30.30.790">
    <property type="match status" value="1"/>
</dbReference>
<dbReference type="NCBIfam" id="TIGR01024">
    <property type="entry name" value="rplS_bact"/>
    <property type="match status" value="1"/>
</dbReference>
<organism evidence="6 7">
    <name type="scientific">Candidatus Nomurabacteria bacterium CG1_02_31_12</name>
    <dbReference type="NCBI Taxonomy" id="1805280"/>
    <lineage>
        <taxon>Bacteria</taxon>
        <taxon>Candidatus Nomuraibacteriota</taxon>
    </lineage>
</organism>
<name>A0A1J4V468_9BACT</name>
<evidence type="ECO:0000256" key="5">
    <source>
        <dbReference type="SAM" id="MobiDB-lite"/>
    </source>
</evidence>
<accession>A0A1J4V468</accession>
<dbReference type="InterPro" id="IPR038657">
    <property type="entry name" value="Ribosomal_bL19_sf"/>
</dbReference>
<dbReference type="SUPFAM" id="SSF50104">
    <property type="entry name" value="Translation proteins SH3-like domain"/>
    <property type="match status" value="1"/>
</dbReference>
<dbReference type="GO" id="GO:0003735">
    <property type="term" value="F:structural constituent of ribosome"/>
    <property type="evidence" value="ECO:0007669"/>
    <property type="project" value="InterPro"/>
</dbReference>
<dbReference type="GO" id="GO:0006412">
    <property type="term" value="P:translation"/>
    <property type="evidence" value="ECO:0007669"/>
    <property type="project" value="InterPro"/>
</dbReference>
<comment type="similarity">
    <text evidence="1 4">Belongs to the bacterial ribosomal protein bL19 family.</text>
</comment>
<comment type="caution">
    <text evidence="6">The sequence shown here is derived from an EMBL/GenBank/DDBJ whole genome shotgun (WGS) entry which is preliminary data.</text>
</comment>
<dbReference type="InterPro" id="IPR008991">
    <property type="entry name" value="Translation_prot_SH3-like_sf"/>
</dbReference>
<dbReference type="GO" id="GO:0022625">
    <property type="term" value="C:cytosolic large ribosomal subunit"/>
    <property type="evidence" value="ECO:0007669"/>
    <property type="project" value="TreeGrafter"/>
</dbReference>
<sequence length="137" mass="15681">MDKIKLSPVNIEDRKKLNFSAGDTVRVWSKILDEKGKTRLQAFEGIVLAKKHGTEIGATFTVRKIASGVGVERIFPLFSPSIDKIEVTKKSRARKSKLYYVRTKAVKDVRRKLRSVSSQREEVENDTEVVEEMKKEE</sequence>
<keyword evidence="2 6" id="KW-0689">Ribosomal protein</keyword>
<evidence type="ECO:0000256" key="1">
    <source>
        <dbReference type="ARBA" id="ARBA00005781"/>
    </source>
</evidence>
<dbReference type="PANTHER" id="PTHR15680:SF9">
    <property type="entry name" value="LARGE RIBOSOMAL SUBUNIT PROTEIN BL19M"/>
    <property type="match status" value="1"/>
</dbReference>
<comment type="function">
    <text evidence="4">This protein is located at the 30S-50S ribosomal subunit interface and may play a role in the structure and function of the aminoacyl-tRNA binding site.</text>
</comment>
<dbReference type="EMBL" id="MNVM01000035">
    <property type="protein sequence ID" value="OIO29095.1"/>
    <property type="molecule type" value="Genomic_DNA"/>
</dbReference>
<dbReference type="PANTHER" id="PTHR15680">
    <property type="entry name" value="RIBOSOMAL PROTEIN L19"/>
    <property type="match status" value="1"/>
</dbReference>
<gene>
    <name evidence="6" type="ORF">AUJ22_02070</name>
</gene>
<dbReference type="Proteomes" id="UP000185769">
    <property type="component" value="Unassembled WGS sequence"/>
</dbReference>
<dbReference type="Pfam" id="PF01245">
    <property type="entry name" value="Ribosomal_L19"/>
    <property type="match status" value="1"/>
</dbReference>
<evidence type="ECO:0000256" key="2">
    <source>
        <dbReference type="ARBA" id="ARBA00022980"/>
    </source>
</evidence>
<dbReference type="STRING" id="1805280.AUJ22_02070"/>
<evidence type="ECO:0000313" key="7">
    <source>
        <dbReference type="Proteomes" id="UP000185769"/>
    </source>
</evidence>
<evidence type="ECO:0000256" key="3">
    <source>
        <dbReference type="ARBA" id="ARBA00023274"/>
    </source>
</evidence>
<protein>
    <recommendedName>
        <fullName evidence="4">50S ribosomal protein L19</fullName>
    </recommendedName>
</protein>